<dbReference type="Proteomes" id="UP000064514">
    <property type="component" value="Unassembled WGS sequence"/>
</dbReference>
<protein>
    <submittedName>
        <fullName evidence="1">Uncharacterized protein</fullName>
    </submittedName>
</protein>
<accession>A0A3F3H1F3</accession>
<dbReference type="EMBL" id="DF968086">
    <property type="protein sequence ID" value="GAP04835.1"/>
    <property type="molecule type" value="Genomic_DNA"/>
</dbReference>
<dbReference type="STRING" id="709323.GCA_001047135_01400"/>
<proteinExistence type="predicted"/>
<gene>
    <name evidence="1" type="ORF">FTRO_0090360</name>
</gene>
<dbReference type="RefSeq" id="WP_059394180.1">
    <property type="nucleotide sequence ID" value="NZ_DF968086.1"/>
</dbReference>
<organism evidence="1">
    <name type="scientific">Fructobacillus tropaeoli</name>
    <dbReference type="NCBI Taxonomy" id="709323"/>
    <lineage>
        <taxon>Bacteria</taxon>
        <taxon>Bacillati</taxon>
        <taxon>Bacillota</taxon>
        <taxon>Bacilli</taxon>
        <taxon>Lactobacillales</taxon>
        <taxon>Lactobacillaceae</taxon>
        <taxon>Fructobacillus</taxon>
    </lineage>
</organism>
<reference evidence="1" key="1">
    <citation type="journal article" date="2015" name="BMC Genomics">
        <title>Comparative genomics of Fructobacillus spp. and Leuconostoc spp. reveals niche-specific evolution of Fructobacillus spp.</title>
        <authorList>
            <person name="Endo A."/>
            <person name="Tanizawa Y."/>
            <person name="Tanaka N."/>
            <person name="Maeno S."/>
            <person name="Kumar H."/>
            <person name="Shiwa Y."/>
            <person name="Okada S."/>
            <person name="Yoshikawa H."/>
            <person name="Dicks L."/>
            <person name="Nakagawa J."/>
            <person name="Arita M."/>
        </authorList>
    </citation>
    <scope>NUCLEOTIDE SEQUENCE [LARGE SCALE GENOMIC DNA]</scope>
    <source>
        <strain evidence="1">F214-1</strain>
    </source>
</reference>
<name>A0A3F3H1F3_9LACO</name>
<sequence>MHELTINDLRRLGRIGNVEGVLNNGKKGKVKADGFYFIRTDAVINGMSAAVAFKMPFVKALSQLYSLSQGRILIAKRQGGHLVATKEYGSRFAPKGDLT</sequence>
<dbReference type="AlphaFoldDB" id="A0A3F3H1F3"/>
<evidence type="ECO:0000313" key="1">
    <source>
        <dbReference type="EMBL" id="GAP04835.1"/>
    </source>
</evidence>